<feature type="domain" description="Cupin type-2" evidence="1">
    <location>
        <begin position="48"/>
        <end position="114"/>
    </location>
</feature>
<dbReference type="InterPro" id="IPR011051">
    <property type="entry name" value="RmlC_Cupin_sf"/>
</dbReference>
<keyword evidence="3" id="KW-1185">Reference proteome</keyword>
<evidence type="ECO:0000313" key="3">
    <source>
        <dbReference type="Proteomes" id="UP000660680"/>
    </source>
</evidence>
<dbReference type="InterPro" id="IPR014710">
    <property type="entry name" value="RmlC-like_jellyroll"/>
</dbReference>
<dbReference type="SUPFAM" id="SSF51182">
    <property type="entry name" value="RmlC-like cupins"/>
    <property type="match status" value="1"/>
</dbReference>
<dbReference type="EMBL" id="BMRB01000002">
    <property type="protein sequence ID" value="GGS33989.1"/>
    <property type="molecule type" value="Genomic_DNA"/>
</dbReference>
<dbReference type="Pfam" id="PF07883">
    <property type="entry name" value="Cupin_2"/>
    <property type="match status" value="1"/>
</dbReference>
<sequence>MTEHFSTEAKGTPTAPGRYVTVGDIDPVEFVEGLAFRPVLGQSAMANFVSFEPNTTAPLHVHEEEQITIVVEGEFEFTLDGETRTMRAGDVAVIPPWVPHGAHTKDTTCRQIDVFTPPRTSLLDHARKQAES</sequence>
<gene>
    <name evidence="2" type="ORF">GCM10010171_30410</name>
</gene>
<dbReference type="CDD" id="cd02238">
    <property type="entry name" value="cupin_KdgF"/>
    <property type="match status" value="1"/>
</dbReference>
<dbReference type="RefSeq" id="WP_229786925.1">
    <property type="nucleotide sequence ID" value="NZ_BMRB01000002.1"/>
</dbReference>
<dbReference type="InterPro" id="IPR013096">
    <property type="entry name" value="Cupin_2"/>
</dbReference>
<dbReference type="PANTHER" id="PTHR40112:SF1">
    <property type="entry name" value="H2HPP ISOMERASE"/>
    <property type="match status" value="1"/>
</dbReference>
<dbReference type="AlphaFoldDB" id="A0A918GG11"/>
<reference evidence="2" key="1">
    <citation type="journal article" date="2014" name="Int. J. Syst. Evol. Microbiol.">
        <title>Complete genome sequence of Corynebacterium casei LMG S-19264T (=DSM 44701T), isolated from a smear-ripened cheese.</title>
        <authorList>
            <consortium name="US DOE Joint Genome Institute (JGI-PGF)"/>
            <person name="Walter F."/>
            <person name="Albersmeier A."/>
            <person name="Kalinowski J."/>
            <person name="Ruckert C."/>
        </authorList>
    </citation>
    <scope>NUCLEOTIDE SEQUENCE</scope>
    <source>
        <strain evidence="2">JCM 3276</strain>
    </source>
</reference>
<evidence type="ECO:0000313" key="2">
    <source>
        <dbReference type="EMBL" id="GGS33989.1"/>
    </source>
</evidence>
<protein>
    <recommendedName>
        <fullName evidence="1">Cupin type-2 domain-containing protein</fullName>
    </recommendedName>
</protein>
<comment type="caution">
    <text evidence="2">The sequence shown here is derived from an EMBL/GenBank/DDBJ whole genome shotgun (WGS) entry which is preliminary data.</text>
</comment>
<organism evidence="2 3">
    <name type="scientific">Actinokineospora fastidiosa</name>
    <dbReference type="NCBI Taxonomy" id="1816"/>
    <lineage>
        <taxon>Bacteria</taxon>
        <taxon>Bacillati</taxon>
        <taxon>Actinomycetota</taxon>
        <taxon>Actinomycetes</taxon>
        <taxon>Pseudonocardiales</taxon>
        <taxon>Pseudonocardiaceae</taxon>
        <taxon>Actinokineospora</taxon>
    </lineage>
</organism>
<dbReference type="InterPro" id="IPR052535">
    <property type="entry name" value="Bacilysin_H2HPP_isomerase"/>
</dbReference>
<dbReference type="Proteomes" id="UP000660680">
    <property type="component" value="Unassembled WGS sequence"/>
</dbReference>
<name>A0A918GG11_9PSEU</name>
<proteinExistence type="predicted"/>
<accession>A0A918GG11</accession>
<reference evidence="2" key="2">
    <citation type="submission" date="2020-09" db="EMBL/GenBank/DDBJ databases">
        <authorList>
            <person name="Sun Q."/>
            <person name="Ohkuma M."/>
        </authorList>
    </citation>
    <scope>NUCLEOTIDE SEQUENCE</scope>
    <source>
        <strain evidence="2">JCM 3276</strain>
    </source>
</reference>
<evidence type="ECO:0000259" key="1">
    <source>
        <dbReference type="Pfam" id="PF07883"/>
    </source>
</evidence>
<dbReference type="PANTHER" id="PTHR40112">
    <property type="entry name" value="H2HPP ISOMERASE"/>
    <property type="match status" value="1"/>
</dbReference>
<dbReference type="Gene3D" id="2.60.120.10">
    <property type="entry name" value="Jelly Rolls"/>
    <property type="match status" value="1"/>
</dbReference>